<evidence type="ECO:0008006" key="3">
    <source>
        <dbReference type="Google" id="ProtNLM"/>
    </source>
</evidence>
<evidence type="ECO:0000313" key="1">
    <source>
        <dbReference type="EMBL" id="QZD93928.1"/>
    </source>
</evidence>
<keyword evidence="2" id="KW-1185">Reference proteome</keyword>
<proteinExistence type="predicted"/>
<name>A0ABX9A208_9SPHN</name>
<reference evidence="1 2" key="1">
    <citation type="submission" date="2021-08" db="EMBL/GenBank/DDBJ databases">
        <title>Comparative Genomics Analysis of the Genus Qipengyuania Reveals Extensive Genetic Diversity and Metabolic Versatility, Including the Description of Fifteen Novel Species.</title>
        <authorList>
            <person name="Liu Y."/>
        </authorList>
    </citation>
    <scope>NUCLEOTIDE SEQUENCE [LARGE SCALE GENOMIC DNA]</scope>
    <source>
        <strain evidence="1 2">1NDH1</strain>
    </source>
</reference>
<dbReference type="RefSeq" id="WP_221429694.1">
    <property type="nucleotide sequence ID" value="NZ_CP081294.1"/>
</dbReference>
<dbReference type="Proteomes" id="UP000824321">
    <property type="component" value="Chromosome"/>
</dbReference>
<dbReference type="EMBL" id="CP081294">
    <property type="protein sequence ID" value="QZD93928.1"/>
    <property type="molecule type" value="Genomic_DNA"/>
</dbReference>
<organism evidence="1 2">
    <name type="scientific">Qipengyuania gelatinilytica</name>
    <dbReference type="NCBI Taxonomy" id="2867231"/>
    <lineage>
        <taxon>Bacteria</taxon>
        <taxon>Pseudomonadati</taxon>
        <taxon>Pseudomonadota</taxon>
        <taxon>Alphaproteobacteria</taxon>
        <taxon>Sphingomonadales</taxon>
        <taxon>Erythrobacteraceae</taxon>
        <taxon>Qipengyuania</taxon>
    </lineage>
</organism>
<gene>
    <name evidence="1" type="ORF">K3136_07325</name>
</gene>
<evidence type="ECO:0000313" key="2">
    <source>
        <dbReference type="Proteomes" id="UP000824321"/>
    </source>
</evidence>
<accession>A0ABX9A208</accession>
<sequence>MADKEKVCFVISPIGSEGSDTRKRADKLLKYVIHPVVSPRGYSVERADHLSEPGIITNQIVRKILDADLLIADLSEGNPNVFYELAIRHGSAKPFVHIIGSKEKIPFDNAQVRAIQVDLTDLDSVDRAKTELQKQVKSCEESPSSIESPLSFAIEIDKLSNSPKSDEMLTAAIFKEVASLRRDLSALRHSGSAGGKEQFGAYDLLNLLRSHDFSDLADDLTSSYSLDFVNWGSVTISSDKTIKEDQKKARELTAALEQITRSSWDVDYIPF</sequence>
<protein>
    <recommendedName>
        <fullName evidence="3">Nucleoside 2-deoxyribosyltransferase</fullName>
    </recommendedName>
</protein>